<comment type="similarity">
    <text evidence="5">Belongs to the Rap family.</text>
</comment>
<gene>
    <name evidence="9" type="ORF">E7747_15995</name>
    <name evidence="10" type="ORF">E7747_16380</name>
</gene>
<evidence type="ECO:0000256" key="6">
    <source>
        <dbReference type="PROSITE-ProRule" id="PRU00339"/>
    </source>
</evidence>
<dbReference type="Gene3D" id="1.25.40.10">
    <property type="entry name" value="Tetratricopeptide repeat domain"/>
    <property type="match status" value="1"/>
</dbReference>
<dbReference type="Proteomes" id="UP000297149">
    <property type="component" value="Plasmid ph5-4"/>
</dbReference>
<accession>A0A4P7W6Q1</accession>
<evidence type="ECO:0000256" key="1">
    <source>
        <dbReference type="ARBA" id="ARBA00004496"/>
    </source>
</evidence>
<protein>
    <submittedName>
        <fullName evidence="9">Tetratricopeptide repeat protein</fullName>
    </submittedName>
</protein>
<keyword evidence="7" id="KW-0175">Coiled coil</keyword>
<reference evidence="11" key="1">
    <citation type="submission" date="2019-02" db="EMBL/GenBank/DDBJ databases">
        <title>Isolation and identification of novel species under the genus Muribaculum.</title>
        <authorList>
            <person name="Miyake S."/>
            <person name="Ding Y."/>
            <person name="Low A."/>
            <person name="Soh M."/>
            <person name="Seedorf H."/>
        </authorList>
    </citation>
    <scope>NUCLEOTIDE SEQUENCE [LARGE SCALE GENOMIC DNA]</scope>
    <source>
        <strain evidence="11">H5</strain>
        <plasmid evidence="11">ph5-1</plasmid>
        <plasmid evidence="11">ph5-4</plasmid>
    </source>
</reference>
<keyword evidence="9" id="KW-0614">Plasmid</keyword>
<keyword evidence="3" id="KW-0677">Repeat</keyword>
<proteinExistence type="inferred from homology"/>
<dbReference type="KEGG" id="ddb:E7747_15995"/>
<evidence type="ECO:0000313" key="11">
    <source>
        <dbReference type="Proteomes" id="UP000297149"/>
    </source>
</evidence>
<dbReference type="PANTHER" id="PTHR46630">
    <property type="entry name" value="TETRATRICOPEPTIDE REPEAT PROTEIN 29"/>
    <property type="match status" value="1"/>
</dbReference>
<geneLocation type="plasmid" evidence="11">
    <name>ph5-1</name>
</geneLocation>
<dbReference type="RefSeq" id="WP_136417185.1">
    <property type="nucleotide sequence ID" value="NZ_CP039397.1"/>
</dbReference>
<evidence type="ECO:0000256" key="8">
    <source>
        <dbReference type="SAM" id="Phobius"/>
    </source>
</evidence>
<dbReference type="PROSITE" id="PS50005">
    <property type="entry name" value="TPR"/>
    <property type="match status" value="1"/>
</dbReference>
<evidence type="ECO:0000313" key="9">
    <source>
        <dbReference type="EMBL" id="QCD43753.1"/>
    </source>
</evidence>
<dbReference type="EMBL" id="CP039397">
    <property type="protein sequence ID" value="QCD43753.1"/>
    <property type="molecule type" value="Genomic_DNA"/>
</dbReference>
<evidence type="ECO:0000256" key="4">
    <source>
        <dbReference type="ARBA" id="ARBA00022803"/>
    </source>
</evidence>
<dbReference type="SMART" id="SM00028">
    <property type="entry name" value="TPR"/>
    <property type="match status" value="4"/>
</dbReference>
<name>A0A4P7W6Q1_9BACT</name>
<dbReference type="InterPro" id="IPR019734">
    <property type="entry name" value="TPR_rpt"/>
</dbReference>
<geneLocation type="plasmid" evidence="9">
    <name>pH5-1</name>
</geneLocation>
<dbReference type="EMBL" id="CP039400">
    <property type="protein sequence ID" value="QCD43822.1"/>
    <property type="molecule type" value="Genomic_DNA"/>
</dbReference>
<geneLocation type="plasmid" evidence="11">
    <name>ph5-4</name>
</geneLocation>
<keyword evidence="8" id="KW-0812">Transmembrane</keyword>
<dbReference type="InterPro" id="IPR051476">
    <property type="entry name" value="Bac_ResReg_Asp_Phosphatase"/>
</dbReference>
<dbReference type="AlphaFoldDB" id="A0A4P7W6Q1"/>
<dbReference type="SUPFAM" id="SSF48452">
    <property type="entry name" value="TPR-like"/>
    <property type="match status" value="1"/>
</dbReference>
<evidence type="ECO:0000256" key="2">
    <source>
        <dbReference type="ARBA" id="ARBA00022490"/>
    </source>
</evidence>
<dbReference type="Proteomes" id="UP000297149">
    <property type="component" value="Plasmid ph5-1"/>
</dbReference>
<keyword evidence="8" id="KW-0472">Membrane</keyword>
<feature type="transmembrane region" description="Helical" evidence="8">
    <location>
        <begin position="363"/>
        <end position="381"/>
    </location>
</feature>
<evidence type="ECO:0000256" key="7">
    <source>
        <dbReference type="SAM" id="Coils"/>
    </source>
</evidence>
<dbReference type="PANTHER" id="PTHR46630:SF1">
    <property type="entry name" value="TETRATRICOPEPTIDE REPEAT PROTEIN 29"/>
    <property type="match status" value="1"/>
</dbReference>
<sequence length="580" mass="65940">MILRTLLLLILSLTFTCCSNKPSDLRLSRVEGLLSESPKEAWDSLSAINYDLLSDADKHYYDFLSVKVADKAYLTHSSDSLILKVIDFEFKHQKNGRYPEALYYGGRVYSDLGDYPTSLHYFQDALKSLPSNSGNQELRCNILSQTGRLLTALSLYDEAIPYIHEALEINRHLQDTTNIIYGLQLLGGTYLRNSNYDLAEKYFKESIGFSVHQPSYHMAKSRMYLAAVKHKQGELDSALSYIRNTSEEVKPMVRNSVLGYASNIYLDAGILDTAYIYAKDLISNNDPTHKEIGYQVLLSPELRKYIEIDTLNQYISEYRTILESFYDENNMQLSINQQSLYNYQLHENQKAKAERLSNILKNWIVGFIFLAILLVLISLYFKNKSKNNIIELQQALANIEKLKLELVTSQLKQSSDIGQTIINQTEEIAPVITHNSPKSTEQELRECLKKELLTLYESASAQSSISPIILQSIAYQKIQEYIQEGKTIKESDVLWSEIEQIVLSSSPKFKINLNLLTLGNLTTIDLHTALLIKCGIKPSKMTTLLGRSNGAIVSRRETLCMKILDEKKGAKVIDAIIRSL</sequence>
<geneLocation type="plasmid" evidence="10">
    <name>pH5-4</name>
</geneLocation>
<dbReference type="InterPro" id="IPR011990">
    <property type="entry name" value="TPR-like_helical_dom_sf"/>
</dbReference>
<keyword evidence="4 6" id="KW-0802">TPR repeat</keyword>
<evidence type="ECO:0000313" key="10">
    <source>
        <dbReference type="EMBL" id="QCD43822.1"/>
    </source>
</evidence>
<dbReference type="GO" id="GO:0005737">
    <property type="term" value="C:cytoplasm"/>
    <property type="evidence" value="ECO:0007669"/>
    <property type="project" value="UniProtKB-SubCell"/>
</dbReference>
<dbReference type="KEGG" id="ddb:E7747_16380"/>
<keyword evidence="2" id="KW-0963">Cytoplasm</keyword>
<evidence type="ECO:0000256" key="5">
    <source>
        <dbReference type="ARBA" id="ARBA00038253"/>
    </source>
</evidence>
<comment type="subcellular location">
    <subcellularLocation>
        <location evidence="1">Cytoplasm</location>
    </subcellularLocation>
</comment>
<keyword evidence="8" id="KW-1133">Transmembrane helix</keyword>
<keyword evidence="11" id="KW-1185">Reference proteome</keyword>
<feature type="repeat" description="TPR" evidence="6">
    <location>
        <begin position="99"/>
        <end position="132"/>
    </location>
</feature>
<reference evidence="9" key="2">
    <citation type="journal article" date="2020" name="Int. J. Syst. Evol. Microbiol.">
        <title>Cultivation and description of Duncaniella dubosii sp. nov., Duncaniella freteri sp. nov. and emended description of the species Duncaniella muris.</title>
        <authorList>
            <person name="Miyake S."/>
            <person name="Ding Y."/>
            <person name="Soh M."/>
            <person name="Low A."/>
            <person name="Seedorf H."/>
        </authorList>
    </citation>
    <scope>NUCLEOTIDE SEQUENCE</scope>
    <source>
        <strain evidence="9">H5</strain>
    </source>
</reference>
<evidence type="ECO:0000256" key="3">
    <source>
        <dbReference type="ARBA" id="ARBA00022737"/>
    </source>
</evidence>
<organism evidence="9 11">
    <name type="scientific">Duncaniella dubosii</name>
    <dbReference type="NCBI Taxonomy" id="2518971"/>
    <lineage>
        <taxon>Bacteria</taxon>
        <taxon>Pseudomonadati</taxon>
        <taxon>Bacteroidota</taxon>
        <taxon>Bacteroidia</taxon>
        <taxon>Bacteroidales</taxon>
        <taxon>Muribaculaceae</taxon>
        <taxon>Duncaniella</taxon>
    </lineage>
</organism>
<feature type="coiled-coil region" evidence="7">
    <location>
        <begin position="382"/>
        <end position="412"/>
    </location>
</feature>